<dbReference type="InterPro" id="IPR000989">
    <property type="entry name" value="Rep"/>
</dbReference>
<gene>
    <name evidence="3" type="ORF">KTH64_17405</name>
</gene>
<proteinExistence type="inferred from homology"/>
<name>A0AAW5RI33_ACIJU</name>
<evidence type="ECO:0000256" key="2">
    <source>
        <dbReference type="ARBA" id="ARBA00022705"/>
    </source>
</evidence>
<protein>
    <submittedName>
        <fullName evidence="3">Protein rep</fullName>
    </submittedName>
</protein>
<comment type="caution">
    <text evidence="3">The sequence shown here is derived from an EMBL/GenBank/DDBJ whole genome shotgun (WGS) entry which is preliminary data.</text>
</comment>
<accession>A0AAW5RI33</accession>
<dbReference type="Proteomes" id="UP001208534">
    <property type="component" value="Unassembled WGS sequence"/>
</dbReference>
<dbReference type="AlphaFoldDB" id="A0AAW5RI33"/>
<dbReference type="GO" id="GO:0006260">
    <property type="term" value="P:DNA replication"/>
    <property type="evidence" value="ECO:0007669"/>
    <property type="project" value="UniProtKB-KW"/>
</dbReference>
<organism evidence="3 4">
    <name type="scientific">Acinetobacter junii</name>
    <dbReference type="NCBI Taxonomy" id="40215"/>
    <lineage>
        <taxon>Bacteria</taxon>
        <taxon>Pseudomonadati</taxon>
        <taxon>Pseudomonadota</taxon>
        <taxon>Gammaproteobacteria</taxon>
        <taxon>Moraxellales</taxon>
        <taxon>Moraxellaceae</taxon>
        <taxon>Acinetobacter</taxon>
    </lineage>
</organism>
<dbReference type="EMBL" id="JAHPRE010000134">
    <property type="protein sequence ID" value="MCU4398655.1"/>
    <property type="molecule type" value="Genomic_DNA"/>
</dbReference>
<reference evidence="3" key="1">
    <citation type="submission" date="2021-06" db="EMBL/GenBank/DDBJ databases">
        <title>Propagation of a rapidly emergent carbapenem-resistant Acinetobacter baumannii lineage by various extra-hospital transmission networks.</title>
        <authorList>
            <person name="Calix J."/>
        </authorList>
    </citation>
    <scope>NUCLEOTIDE SEQUENCE</scope>
    <source>
        <strain evidence="3">WU_MDCI_Aw63</strain>
    </source>
</reference>
<sequence length="436" mass="50828">MQKDIKKPLLSGDLAVGDNKGSNSVEADQHRDRITRFGILKHRSKQQENYLWTLAKYKENYHNDKPNEESVRATKSAQKLLGCGNFLLFKNFYTIDQIKLSKFHVCNQHLLCPFCAGIRASKAIQKYTERVDEVLSKNRKLKPVLITFTVKNGTDLGERSSHLMKSFRTLMERRRDYLKKGRGFNEFCKINGAMYSYENTFNPDTKEWHPHLHMFALLDDWIDQEELSQYWHSITGDSMIVDIRKVKKEKGLGYSKAAAEVCKYALKFGDLSVENTWEAFKVLKGKRLSGAFGSLYGVKIPENLADEMPDEKDLPYLEMLYKFVYGKQSYYDLASTRHVEPQSKDNDNEAEELRRQRGGDVISDVATDGRGTERTARRARTVERTVPQYIRKKKHWQISPYVRVRTRARIHQWDGFLYNIDLFPYVENKVLAFCLK</sequence>
<comment type="similarity">
    <text evidence="1">Belongs to the Gram-positive plasmids replication protein type 1 family.</text>
</comment>
<evidence type="ECO:0000313" key="4">
    <source>
        <dbReference type="Proteomes" id="UP001208534"/>
    </source>
</evidence>
<dbReference type="Pfam" id="PF01446">
    <property type="entry name" value="Rep_1"/>
    <property type="match status" value="1"/>
</dbReference>
<keyword evidence="2" id="KW-0235">DNA replication</keyword>
<evidence type="ECO:0000313" key="3">
    <source>
        <dbReference type="EMBL" id="MCU4398655.1"/>
    </source>
</evidence>
<dbReference type="RefSeq" id="WP_045133722.1">
    <property type="nucleotide sequence ID" value="NZ_JAHPRE010000134.1"/>
</dbReference>
<dbReference type="GO" id="GO:0003677">
    <property type="term" value="F:DNA binding"/>
    <property type="evidence" value="ECO:0007669"/>
    <property type="project" value="InterPro"/>
</dbReference>
<evidence type="ECO:0000256" key="1">
    <source>
        <dbReference type="ARBA" id="ARBA00008909"/>
    </source>
</evidence>